<dbReference type="CDD" id="cd00207">
    <property type="entry name" value="fer2"/>
    <property type="match status" value="1"/>
</dbReference>
<name>A0ABV7VDN2_9PROT</name>
<dbReference type="Gene3D" id="3.10.20.30">
    <property type="match status" value="1"/>
</dbReference>
<accession>A0ABV7VDN2</accession>
<dbReference type="InterPro" id="IPR050415">
    <property type="entry name" value="MRET"/>
</dbReference>
<dbReference type="InterPro" id="IPR012675">
    <property type="entry name" value="Beta-grasp_dom_sf"/>
</dbReference>
<evidence type="ECO:0000256" key="1">
    <source>
        <dbReference type="ARBA" id="ARBA00022630"/>
    </source>
</evidence>
<dbReference type="EMBL" id="JBHRYJ010000001">
    <property type="protein sequence ID" value="MFC3674907.1"/>
    <property type="molecule type" value="Genomic_DNA"/>
</dbReference>
<evidence type="ECO:0000259" key="7">
    <source>
        <dbReference type="PROSITE" id="PS51085"/>
    </source>
</evidence>
<feature type="domain" description="FAD-binding FR-type" evidence="8">
    <location>
        <begin position="3"/>
        <end position="105"/>
    </location>
</feature>
<proteinExistence type="predicted"/>
<dbReference type="Proteomes" id="UP001595711">
    <property type="component" value="Unassembled WGS sequence"/>
</dbReference>
<evidence type="ECO:0000313" key="9">
    <source>
        <dbReference type="EMBL" id="MFC3674907.1"/>
    </source>
</evidence>
<evidence type="ECO:0000313" key="10">
    <source>
        <dbReference type="Proteomes" id="UP001595711"/>
    </source>
</evidence>
<keyword evidence="10" id="KW-1185">Reference proteome</keyword>
<evidence type="ECO:0000259" key="8">
    <source>
        <dbReference type="PROSITE" id="PS51384"/>
    </source>
</evidence>
<reference evidence="10" key="1">
    <citation type="journal article" date="2019" name="Int. J. Syst. Evol. Microbiol.">
        <title>The Global Catalogue of Microorganisms (GCM) 10K type strain sequencing project: providing services to taxonomists for standard genome sequencing and annotation.</title>
        <authorList>
            <consortium name="The Broad Institute Genomics Platform"/>
            <consortium name="The Broad Institute Genome Sequencing Center for Infectious Disease"/>
            <person name="Wu L."/>
            <person name="Ma J."/>
        </authorList>
    </citation>
    <scope>NUCLEOTIDE SEQUENCE [LARGE SCALE GENOMIC DNA]</scope>
    <source>
        <strain evidence="10">KCTC 42182</strain>
    </source>
</reference>
<organism evidence="9 10">
    <name type="scientific">Ferrovibrio xuzhouensis</name>
    <dbReference type="NCBI Taxonomy" id="1576914"/>
    <lineage>
        <taxon>Bacteria</taxon>
        <taxon>Pseudomonadati</taxon>
        <taxon>Pseudomonadota</taxon>
        <taxon>Alphaproteobacteria</taxon>
        <taxon>Rhodospirillales</taxon>
        <taxon>Rhodospirillaceae</taxon>
        <taxon>Ferrovibrio</taxon>
    </lineage>
</organism>
<keyword evidence="2" id="KW-0001">2Fe-2S</keyword>
<comment type="caution">
    <text evidence="9">The sequence shown here is derived from an EMBL/GenBank/DDBJ whole genome shotgun (WGS) entry which is preliminary data.</text>
</comment>
<dbReference type="RefSeq" id="WP_379722476.1">
    <property type="nucleotide sequence ID" value="NZ_JBHRYJ010000001.1"/>
</dbReference>
<evidence type="ECO:0000256" key="6">
    <source>
        <dbReference type="ARBA" id="ARBA00023014"/>
    </source>
</evidence>
<dbReference type="InterPro" id="IPR036010">
    <property type="entry name" value="2Fe-2S_ferredoxin-like_sf"/>
</dbReference>
<dbReference type="PROSITE" id="PS51085">
    <property type="entry name" value="2FE2S_FER_2"/>
    <property type="match status" value="1"/>
</dbReference>
<dbReference type="InterPro" id="IPR006058">
    <property type="entry name" value="2Fe2S_fd_BS"/>
</dbReference>
<keyword evidence="6" id="KW-0411">Iron-sulfur</keyword>
<keyword evidence="3" id="KW-0479">Metal-binding</keyword>
<dbReference type="CDD" id="cd06185">
    <property type="entry name" value="PDR_like"/>
    <property type="match status" value="1"/>
</dbReference>
<feature type="domain" description="2Fe-2S ferredoxin-type" evidence="7">
    <location>
        <begin position="235"/>
        <end position="320"/>
    </location>
</feature>
<sequence length="320" mass="34399">MATTSCIVKVSGITPETDRVSAFELTAPDGGALPPFTAGAHIDLHLGNGLVRSYSLLNDPVEDRRYVIAVQKEVDGRGGSLYMHDVLRIGDTLKADCTENRFGLCEDAQHSVLIAGGIGITPLMAMVARLRRLNRSWELHYVARMRRDAAFIGALEAFGDWNPSPVRFYATREAGGGRPDIAAIVAAAGSGTHFYCCGPLPMLKDFETAAPADAAGRFHREHFSSEEAPALYGGFEVELRRSGKVLTVTPGKTILDTLLEHKVSVSFSCSEGICGSCLTAVIDGVPDHRDQFLTDEEKAGNGSIMICCSGARSQRLVLDL</sequence>
<dbReference type="InterPro" id="IPR001041">
    <property type="entry name" value="2Fe-2S_ferredoxin-type"/>
</dbReference>
<dbReference type="InterPro" id="IPR039261">
    <property type="entry name" value="FNR_nucleotide-bd"/>
</dbReference>
<dbReference type="PANTHER" id="PTHR47354">
    <property type="entry name" value="NADH OXIDOREDUCTASE HCR"/>
    <property type="match status" value="1"/>
</dbReference>
<dbReference type="Gene3D" id="2.40.30.10">
    <property type="entry name" value="Translation factors"/>
    <property type="match status" value="1"/>
</dbReference>
<evidence type="ECO:0000256" key="3">
    <source>
        <dbReference type="ARBA" id="ARBA00022723"/>
    </source>
</evidence>
<dbReference type="PROSITE" id="PS00197">
    <property type="entry name" value="2FE2S_FER_1"/>
    <property type="match status" value="1"/>
</dbReference>
<keyword evidence="4" id="KW-0560">Oxidoreductase</keyword>
<evidence type="ECO:0000256" key="2">
    <source>
        <dbReference type="ARBA" id="ARBA00022714"/>
    </source>
</evidence>
<dbReference type="InterPro" id="IPR017927">
    <property type="entry name" value="FAD-bd_FR_type"/>
</dbReference>
<protein>
    <submittedName>
        <fullName evidence="9">PDR/VanB family oxidoreductase</fullName>
    </submittedName>
</protein>
<dbReference type="InterPro" id="IPR017938">
    <property type="entry name" value="Riboflavin_synthase-like_b-brl"/>
</dbReference>
<dbReference type="PANTHER" id="PTHR47354:SF1">
    <property type="entry name" value="CARNITINE MONOOXYGENASE REDUCTASE SUBUNIT"/>
    <property type="match status" value="1"/>
</dbReference>
<evidence type="ECO:0000256" key="4">
    <source>
        <dbReference type="ARBA" id="ARBA00023002"/>
    </source>
</evidence>
<keyword evidence="5" id="KW-0408">Iron</keyword>
<keyword evidence="1" id="KW-0285">Flavoprotein</keyword>
<dbReference type="Pfam" id="PF00111">
    <property type="entry name" value="Fer2"/>
    <property type="match status" value="1"/>
</dbReference>
<dbReference type="Gene3D" id="3.40.50.80">
    <property type="entry name" value="Nucleotide-binding domain of ferredoxin-NADP reductase (FNR) module"/>
    <property type="match status" value="1"/>
</dbReference>
<gene>
    <name evidence="9" type="ORF">ACFOOQ_05075</name>
</gene>
<dbReference type="SUPFAM" id="SSF54292">
    <property type="entry name" value="2Fe-2S ferredoxin-like"/>
    <property type="match status" value="1"/>
</dbReference>
<dbReference type="SUPFAM" id="SSF52343">
    <property type="entry name" value="Ferredoxin reductase-like, C-terminal NADP-linked domain"/>
    <property type="match status" value="1"/>
</dbReference>
<dbReference type="PRINTS" id="PR00409">
    <property type="entry name" value="PHDIOXRDTASE"/>
</dbReference>
<dbReference type="PROSITE" id="PS51384">
    <property type="entry name" value="FAD_FR"/>
    <property type="match status" value="1"/>
</dbReference>
<evidence type="ECO:0000256" key="5">
    <source>
        <dbReference type="ARBA" id="ARBA00023004"/>
    </source>
</evidence>
<dbReference type="SUPFAM" id="SSF63380">
    <property type="entry name" value="Riboflavin synthase domain-like"/>
    <property type="match status" value="1"/>
</dbReference>